<evidence type="ECO:0000313" key="2">
    <source>
        <dbReference type="Proteomes" id="UP000590740"/>
    </source>
</evidence>
<keyword evidence="2" id="KW-1185">Reference proteome</keyword>
<gene>
    <name evidence="1" type="ORF">HNQ65_005082</name>
</gene>
<organism evidence="1 2">
    <name type="scientific">Prosthecobacter vanneervenii</name>
    <dbReference type="NCBI Taxonomy" id="48466"/>
    <lineage>
        <taxon>Bacteria</taxon>
        <taxon>Pseudomonadati</taxon>
        <taxon>Verrucomicrobiota</taxon>
        <taxon>Verrucomicrobiia</taxon>
        <taxon>Verrucomicrobiales</taxon>
        <taxon>Verrucomicrobiaceae</taxon>
        <taxon>Prosthecobacter</taxon>
    </lineage>
</organism>
<protein>
    <submittedName>
        <fullName evidence="1">Uncharacterized protein</fullName>
    </submittedName>
</protein>
<dbReference type="EMBL" id="JACHIG010000017">
    <property type="protein sequence ID" value="MBB5035471.1"/>
    <property type="molecule type" value="Genomic_DNA"/>
</dbReference>
<sequence>MAHPRKHSRLITVGGQVFRWHVDINEDSADEKILSVYPDEDPNGARLAMTLNNHTIPPSLVRRLILVGMRLGYVPHDRAKSRIIQKAEHVSEILHDYPRVILHNGVEYTWTPESRGGLHIKVRRSDSPQGQLLATFATLKPDQLNERFVSQAIDAALREGWRPADLGLDCHWLDAVWTQCCSP</sequence>
<comment type="caution">
    <text evidence="1">The sequence shown here is derived from an EMBL/GenBank/DDBJ whole genome shotgun (WGS) entry which is preliminary data.</text>
</comment>
<accession>A0A7W7YFX4</accession>
<proteinExistence type="predicted"/>
<dbReference type="RefSeq" id="WP_184344301.1">
    <property type="nucleotide sequence ID" value="NZ_JACHIG010000017.1"/>
</dbReference>
<dbReference type="AlphaFoldDB" id="A0A7W7YFX4"/>
<dbReference type="Proteomes" id="UP000590740">
    <property type="component" value="Unassembled WGS sequence"/>
</dbReference>
<reference evidence="1 2" key="1">
    <citation type="submission" date="2020-08" db="EMBL/GenBank/DDBJ databases">
        <title>Genomic Encyclopedia of Type Strains, Phase IV (KMG-IV): sequencing the most valuable type-strain genomes for metagenomic binning, comparative biology and taxonomic classification.</title>
        <authorList>
            <person name="Goeker M."/>
        </authorList>
    </citation>
    <scope>NUCLEOTIDE SEQUENCE [LARGE SCALE GENOMIC DNA]</scope>
    <source>
        <strain evidence="1 2">DSM 12252</strain>
    </source>
</reference>
<evidence type="ECO:0000313" key="1">
    <source>
        <dbReference type="EMBL" id="MBB5035471.1"/>
    </source>
</evidence>
<name>A0A7W7YFX4_9BACT</name>